<accession>A0ABR4AJG9</accession>
<evidence type="ECO:0000313" key="2">
    <source>
        <dbReference type="EMBL" id="KAL2044839.1"/>
    </source>
</evidence>
<evidence type="ECO:0008006" key="4">
    <source>
        <dbReference type="Google" id="ProtNLM"/>
    </source>
</evidence>
<name>A0ABR4AJG9_9LECA</name>
<keyword evidence="1" id="KW-0732">Signal</keyword>
<comment type="caution">
    <text evidence="2">The sequence shown here is derived from an EMBL/GenBank/DDBJ whole genome shotgun (WGS) entry which is preliminary data.</text>
</comment>
<evidence type="ECO:0000256" key="1">
    <source>
        <dbReference type="SAM" id="SignalP"/>
    </source>
</evidence>
<dbReference type="EMBL" id="JBEFKJ010000008">
    <property type="protein sequence ID" value="KAL2044839.1"/>
    <property type="molecule type" value="Genomic_DNA"/>
</dbReference>
<proteinExistence type="predicted"/>
<evidence type="ECO:0000313" key="3">
    <source>
        <dbReference type="Proteomes" id="UP001590950"/>
    </source>
</evidence>
<feature type="signal peptide" evidence="1">
    <location>
        <begin position="1"/>
        <end position="17"/>
    </location>
</feature>
<dbReference type="Proteomes" id="UP001590950">
    <property type="component" value="Unassembled WGS sequence"/>
</dbReference>
<protein>
    <recommendedName>
        <fullName evidence="4">Secreted protein</fullName>
    </recommendedName>
</protein>
<feature type="chain" id="PRO_5045477758" description="Secreted protein" evidence="1">
    <location>
        <begin position="18"/>
        <end position="133"/>
    </location>
</feature>
<reference evidence="2 3" key="1">
    <citation type="submission" date="2024-09" db="EMBL/GenBank/DDBJ databases">
        <title>Rethinking Asexuality: The Enigmatic Case of Functional Sexual Genes in Lepraria (Stereocaulaceae).</title>
        <authorList>
            <person name="Doellman M."/>
            <person name="Sun Y."/>
            <person name="Barcenas-Pena A."/>
            <person name="Lumbsch H.T."/>
            <person name="Grewe F."/>
        </authorList>
    </citation>
    <scope>NUCLEOTIDE SEQUENCE [LARGE SCALE GENOMIC DNA]</scope>
    <source>
        <strain evidence="2 3">Mercado 3170</strain>
    </source>
</reference>
<gene>
    <name evidence="2" type="ORF">N7G274_002614</name>
</gene>
<organism evidence="2 3">
    <name type="scientific">Stereocaulon virgatum</name>
    <dbReference type="NCBI Taxonomy" id="373712"/>
    <lineage>
        <taxon>Eukaryota</taxon>
        <taxon>Fungi</taxon>
        <taxon>Dikarya</taxon>
        <taxon>Ascomycota</taxon>
        <taxon>Pezizomycotina</taxon>
        <taxon>Lecanoromycetes</taxon>
        <taxon>OSLEUM clade</taxon>
        <taxon>Lecanoromycetidae</taxon>
        <taxon>Lecanorales</taxon>
        <taxon>Lecanorineae</taxon>
        <taxon>Stereocaulaceae</taxon>
        <taxon>Stereocaulon</taxon>
    </lineage>
</organism>
<keyword evidence="3" id="KW-1185">Reference proteome</keyword>
<sequence length="133" mass="14487">MYLPSILILALSAGALALPSEIDKRKSGKPTIAGYSDAACQNQVAVFQTIEGCVSIGITSKYIGINWGSWPNGIDAFDAYTDHKCTKYATKTLQIPGNPHQQEDNVTSCYELDKTGGPWGSVMQNWNNDHISY</sequence>